<evidence type="ECO:0000256" key="5">
    <source>
        <dbReference type="SAM" id="MobiDB-lite"/>
    </source>
</evidence>
<gene>
    <name evidence="7" type="primary">ABSGL_12274.1 scaffold 12745</name>
</gene>
<evidence type="ECO:0000256" key="2">
    <source>
        <dbReference type="ARBA" id="ARBA00023015"/>
    </source>
</evidence>
<evidence type="ECO:0000256" key="1">
    <source>
        <dbReference type="ARBA" id="ARBA00004123"/>
    </source>
</evidence>
<sequence length="162" mass="18183">MSYHSPLSPTNVSRTLATSAPTSPRTTTLPPMALPLPLMPFPPTAGTKRRAVDDSSADAREHHRRLSHSAIEKRRRERINDKIDQLKYLIPSCCPTTEHTLLPSASMHQPLHKLSVLQAAIDYIQQLHLELVQQAPLILPNRSDKELEMILSHARKQQSTPP</sequence>
<keyword evidence="4" id="KW-0539">Nucleus</keyword>
<dbReference type="PANTHER" id="PTHR46117">
    <property type="entry name" value="FI24210P1"/>
    <property type="match status" value="1"/>
</dbReference>
<keyword evidence="2" id="KW-0805">Transcription regulation</keyword>
<proteinExistence type="predicted"/>
<feature type="region of interest" description="Disordered" evidence="5">
    <location>
        <begin position="1"/>
        <end position="72"/>
    </location>
</feature>
<accession>A0A168RAC6</accession>
<feature type="compositionally biased region" description="Polar residues" evidence="5">
    <location>
        <begin position="1"/>
        <end position="14"/>
    </location>
</feature>
<dbReference type="Gene3D" id="4.10.280.10">
    <property type="entry name" value="Helix-loop-helix DNA-binding domain"/>
    <property type="match status" value="1"/>
</dbReference>
<evidence type="ECO:0000313" key="7">
    <source>
        <dbReference type="EMBL" id="SAM06385.1"/>
    </source>
</evidence>
<dbReference type="SMART" id="SM00353">
    <property type="entry name" value="HLH"/>
    <property type="match status" value="1"/>
</dbReference>
<dbReference type="Pfam" id="PF00010">
    <property type="entry name" value="HLH"/>
    <property type="match status" value="1"/>
</dbReference>
<dbReference type="InterPro" id="IPR036638">
    <property type="entry name" value="HLH_DNA-bd_sf"/>
</dbReference>
<comment type="subcellular location">
    <subcellularLocation>
        <location evidence="1">Nucleus</location>
    </subcellularLocation>
</comment>
<dbReference type="PANTHER" id="PTHR46117:SF3">
    <property type="entry name" value="FI24210P1"/>
    <property type="match status" value="1"/>
</dbReference>
<feature type="domain" description="BHLH" evidence="6">
    <location>
        <begin position="63"/>
        <end position="127"/>
    </location>
</feature>
<name>A0A168RAC6_ABSGL</name>
<evidence type="ECO:0000259" key="6">
    <source>
        <dbReference type="PROSITE" id="PS50888"/>
    </source>
</evidence>
<feature type="compositionally biased region" description="Pro residues" evidence="5">
    <location>
        <begin position="32"/>
        <end position="43"/>
    </location>
</feature>
<evidence type="ECO:0000256" key="4">
    <source>
        <dbReference type="ARBA" id="ARBA00023242"/>
    </source>
</evidence>
<protein>
    <recommendedName>
        <fullName evidence="6">BHLH domain-containing protein</fullName>
    </recommendedName>
</protein>
<reference evidence="7" key="1">
    <citation type="submission" date="2016-04" db="EMBL/GenBank/DDBJ databases">
        <authorList>
            <person name="Evans L.H."/>
            <person name="Alamgir A."/>
            <person name="Owens N."/>
            <person name="Weber N.D."/>
            <person name="Virtaneva K."/>
            <person name="Barbian K."/>
            <person name="Babar A."/>
            <person name="Rosenke K."/>
        </authorList>
    </citation>
    <scope>NUCLEOTIDE SEQUENCE [LARGE SCALE GENOMIC DNA]</scope>
    <source>
        <strain evidence="7">CBS 101.48</strain>
    </source>
</reference>
<dbReference type="InterPro" id="IPR051732">
    <property type="entry name" value="USF"/>
</dbReference>
<dbReference type="SUPFAM" id="SSF47459">
    <property type="entry name" value="HLH, helix-loop-helix DNA-binding domain"/>
    <property type="match status" value="1"/>
</dbReference>
<dbReference type="STRING" id="4829.A0A168RAC6"/>
<dbReference type="InParanoid" id="A0A168RAC6"/>
<dbReference type="PROSITE" id="PS50888">
    <property type="entry name" value="BHLH"/>
    <property type="match status" value="1"/>
</dbReference>
<dbReference type="AlphaFoldDB" id="A0A168RAC6"/>
<dbReference type="GO" id="GO:0000981">
    <property type="term" value="F:DNA-binding transcription factor activity, RNA polymerase II-specific"/>
    <property type="evidence" value="ECO:0007669"/>
    <property type="project" value="TreeGrafter"/>
</dbReference>
<dbReference type="GO" id="GO:0000978">
    <property type="term" value="F:RNA polymerase II cis-regulatory region sequence-specific DNA binding"/>
    <property type="evidence" value="ECO:0007669"/>
    <property type="project" value="TreeGrafter"/>
</dbReference>
<dbReference type="InterPro" id="IPR011598">
    <property type="entry name" value="bHLH_dom"/>
</dbReference>
<dbReference type="GO" id="GO:0005634">
    <property type="term" value="C:nucleus"/>
    <property type="evidence" value="ECO:0007669"/>
    <property type="project" value="UniProtKB-SubCell"/>
</dbReference>
<keyword evidence="3" id="KW-0804">Transcription</keyword>
<organism evidence="7">
    <name type="scientific">Absidia glauca</name>
    <name type="common">Pin mould</name>
    <dbReference type="NCBI Taxonomy" id="4829"/>
    <lineage>
        <taxon>Eukaryota</taxon>
        <taxon>Fungi</taxon>
        <taxon>Fungi incertae sedis</taxon>
        <taxon>Mucoromycota</taxon>
        <taxon>Mucoromycotina</taxon>
        <taxon>Mucoromycetes</taxon>
        <taxon>Mucorales</taxon>
        <taxon>Cunninghamellaceae</taxon>
        <taxon>Absidia</taxon>
    </lineage>
</organism>
<dbReference type="EMBL" id="LT554591">
    <property type="protein sequence ID" value="SAM06385.1"/>
    <property type="molecule type" value="Genomic_DNA"/>
</dbReference>
<dbReference type="Proteomes" id="UP000078561">
    <property type="component" value="Unassembled WGS sequence"/>
</dbReference>
<feature type="compositionally biased region" description="Basic and acidic residues" evidence="5">
    <location>
        <begin position="50"/>
        <end position="61"/>
    </location>
</feature>
<dbReference type="OrthoDB" id="690068at2759"/>
<dbReference type="GO" id="GO:0046983">
    <property type="term" value="F:protein dimerization activity"/>
    <property type="evidence" value="ECO:0007669"/>
    <property type="project" value="InterPro"/>
</dbReference>
<evidence type="ECO:0000256" key="3">
    <source>
        <dbReference type="ARBA" id="ARBA00023163"/>
    </source>
</evidence>
<feature type="compositionally biased region" description="Low complexity" evidence="5">
    <location>
        <begin position="15"/>
        <end position="31"/>
    </location>
</feature>
<evidence type="ECO:0000313" key="8">
    <source>
        <dbReference type="Proteomes" id="UP000078561"/>
    </source>
</evidence>
<keyword evidence="8" id="KW-1185">Reference proteome</keyword>